<name>A0A172YH67_9GAMM</name>
<dbReference type="GO" id="GO:0046983">
    <property type="term" value="F:protein dimerization activity"/>
    <property type="evidence" value="ECO:0007669"/>
    <property type="project" value="InterPro"/>
</dbReference>
<dbReference type="AlphaFoldDB" id="A0A172YH67"/>
<dbReference type="Gene3D" id="1.10.287.1050">
    <property type="entry name" value="H-NS histone-like proteins"/>
    <property type="match status" value="1"/>
</dbReference>
<dbReference type="InterPro" id="IPR054180">
    <property type="entry name" value="H-NS-like_N"/>
</dbReference>
<dbReference type="KEGG" id="haa:A5892_13235"/>
<evidence type="ECO:0000259" key="1">
    <source>
        <dbReference type="Pfam" id="PF22470"/>
    </source>
</evidence>
<proteinExistence type="predicted"/>
<gene>
    <name evidence="2" type="ORF">A5892_13235</name>
</gene>
<dbReference type="Proteomes" id="UP000077875">
    <property type="component" value="Chromosome"/>
</dbReference>
<reference evidence="2 3" key="1">
    <citation type="submission" date="2016-04" db="EMBL/GenBank/DDBJ databases">
        <title>Complete Genome Sequence of Halotalea alkalilenta IHB B 13600.</title>
        <authorList>
            <person name="Swarnkar M.K."/>
            <person name="Sharma A."/>
            <person name="Kaushal K."/>
            <person name="Soni R."/>
            <person name="Rana S."/>
            <person name="Singh A.K."/>
            <person name="Gulati A."/>
        </authorList>
    </citation>
    <scope>NUCLEOTIDE SEQUENCE [LARGE SCALE GENOMIC DNA]</scope>
    <source>
        <strain evidence="2 3">IHB B 13600</strain>
    </source>
</reference>
<dbReference type="Pfam" id="PF22470">
    <property type="entry name" value="Histone_HNS_N"/>
    <property type="match status" value="1"/>
</dbReference>
<keyword evidence="3" id="KW-1185">Reference proteome</keyword>
<feature type="domain" description="DNA-binding protein H-NS-like N-terminal" evidence="1">
    <location>
        <begin position="1"/>
        <end position="78"/>
    </location>
</feature>
<evidence type="ECO:0000313" key="3">
    <source>
        <dbReference type="Proteomes" id="UP000077875"/>
    </source>
</evidence>
<protein>
    <recommendedName>
        <fullName evidence="1">DNA-binding protein H-NS-like N-terminal domain-containing protein</fullName>
    </recommendedName>
</protein>
<dbReference type="InterPro" id="IPR027454">
    <property type="entry name" value="Histone_HNS_N"/>
</dbReference>
<accession>A0A172YH67</accession>
<sequence>MSVLERLAGNKNVARGALRQLSLAELEKLATIFDEIRQEKAEEQHALDAAVDEKKKQLAAIRAQLEALGISPEELKPAKRRPGRPRKSSL</sequence>
<organism evidence="2 3">
    <name type="scientific">Halotalea alkalilenta</name>
    <dbReference type="NCBI Taxonomy" id="376489"/>
    <lineage>
        <taxon>Bacteria</taxon>
        <taxon>Pseudomonadati</taxon>
        <taxon>Pseudomonadota</taxon>
        <taxon>Gammaproteobacteria</taxon>
        <taxon>Oceanospirillales</taxon>
        <taxon>Halomonadaceae</taxon>
        <taxon>Halotalea</taxon>
    </lineage>
</organism>
<dbReference type="RefSeq" id="WP_064123208.1">
    <property type="nucleotide sequence ID" value="NZ_CP015243.1"/>
</dbReference>
<dbReference type="EMBL" id="CP015243">
    <property type="protein sequence ID" value="ANF58315.1"/>
    <property type="molecule type" value="Genomic_DNA"/>
</dbReference>
<evidence type="ECO:0000313" key="2">
    <source>
        <dbReference type="EMBL" id="ANF58315.1"/>
    </source>
</evidence>